<feature type="compositionally biased region" description="Basic and acidic residues" evidence="1">
    <location>
        <begin position="9"/>
        <end position="26"/>
    </location>
</feature>
<name>A0ABV2WVQ4_9NOCA</name>
<protein>
    <submittedName>
        <fullName evidence="2">Uncharacterized protein</fullName>
    </submittedName>
</protein>
<organism evidence="2 3">
    <name type="scientific">Nocardia rhamnosiphila</name>
    <dbReference type="NCBI Taxonomy" id="426716"/>
    <lineage>
        <taxon>Bacteria</taxon>
        <taxon>Bacillati</taxon>
        <taxon>Actinomycetota</taxon>
        <taxon>Actinomycetes</taxon>
        <taxon>Mycobacteriales</taxon>
        <taxon>Nocardiaceae</taxon>
        <taxon>Nocardia</taxon>
    </lineage>
</organism>
<dbReference type="RefSeq" id="WP_356958944.1">
    <property type="nucleotide sequence ID" value="NZ_JBEYBD010000020.1"/>
</dbReference>
<accession>A0ABV2WVQ4</accession>
<dbReference type="Proteomes" id="UP001550628">
    <property type="component" value="Unassembled WGS sequence"/>
</dbReference>
<feature type="region of interest" description="Disordered" evidence="1">
    <location>
        <begin position="1"/>
        <end position="37"/>
    </location>
</feature>
<reference evidence="2 3" key="1">
    <citation type="submission" date="2024-06" db="EMBL/GenBank/DDBJ databases">
        <title>The Natural Products Discovery Center: Release of the First 8490 Sequenced Strains for Exploring Actinobacteria Biosynthetic Diversity.</title>
        <authorList>
            <person name="Kalkreuter E."/>
            <person name="Kautsar S.A."/>
            <person name="Yang D."/>
            <person name="Bader C.D."/>
            <person name="Teijaro C.N."/>
            <person name="Fluegel L."/>
            <person name="Davis C.M."/>
            <person name="Simpson J.R."/>
            <person name="Lauterbach L."/>
            <person name="Steele A.D."/>
            <person name="Gui C."/>
            <person name="Meng S."/>
            <person name="Li G."/>
            <person name="Viehrig K."/>
            <person name="Ye F."/>
            <person name="Su P."/>
            <person name="Kiefer A.F."/>
            <person name="Nichols A."/>
            <person name="Cepeda A.J."/>
            <person name="Yan W."/>
            <person name="Fan B."/>
            <person name="Jiang Y."/>
            <person name="Adhikari A."/>
            <person name="Zheng C.-J."/>
            <person name="Schuster L."/>
            <person name="Cowan T.M."/>
            <person name="Smanski M.J."/>
            <person name="Chevrette M.G."/>
            <person name="De Carvalho L.P.S."/>
            <person name="Shen B."/>
        </authorList>
    </citation>
    <scope>NUCLEOTIDE SEQUENCE [LARGE SCALE GENOMIC DNA]</scope>
    <source>
        <strain evidence="2 3">NPDC019708</strain>
    </source>
</reference>
<evidence type="ECO:0000313" key="3">
    <source>
        <dbReference type="Proteomes" id="UP001550628"/>
    </source>
</evidence>
<comment type="caution">
    <text evidence="2">The sequence shown here is derived from an EMBL/GenBank/DDBJ whole genome shotgun (WGS) entry which is preliminary data.</text>
</comment>
<evidence type="ECO:0000313" key="2">
    <source>
        <dbReference type="EMBL" id="MEU1954970.1"/>
    </source>
</evidence>
<gene>
    <name evidence="2" type="ORF">ABZ510_24270</name>
</gene>
<proteinExistence type="predicted"/>
<evidence type="ECO:0000256" key="1">
    <source>
        <dbReference type="SAM" id="MobiDB-lite"/>
    </source>
</evidence>
<keyword evidence="3" id="KW-1185">Reference proteome</keyword>
<dbReference type="EMBL" id="JBEYBF010000019">
    <property type="protein sequence ID" value="MEU1954970.1"/>
    <property type="molecule type" value="Genomic_DNA"/>
</dbReference>
<sequence length="59" mass="6671">MSTTLHLWSESESHDRACAQEVRARDTPTAAEQPTAQREVDGVIARWRAAHPAEVWRVC</sequence>